<comment type="similarity">
    <text evidence="2 5 6">Belongs to the glutamine synthetase family.</text>
</comment>
<keyword evidence="3" id="KW-0436">Ligase</keyword>
<dbReference type="Gene3D" id="3.10.20.70">
    <property type="entry name" value="Glutamine synthetase, N-terminal domain"/>
    <property type="match status" value="1"/>
</dbReference>
<evidence type="ECO:0000256" key="2">
    <source>
        <dbReference type="ARBA" id="ARBA00009897"/>
    </source>
</evidence>
<dbReference type="PANTHER" id="PTHR43785">
    <property type="entry name" value="GAMMA-GLUTAMYLPUTRESCINE SYNTHETASE"/>
    <property type="match status" value="1"/>
</dbReference>
<evidence type="ECO:0000256" key="6">
    <source>
        <dbReference type="RuleBase" id="RU000384"/>
    </source>
</evidence>
<dbReference type="Gene3D" id="3.30.590.10">
    <property type="entry name" value="Glutamine synthetase/guanido kinase, catalytic domain"/>
    <property type="match status" value="1"/>
</dbReference>
<dbReference type="RefSeq" id="WP_235052900.1">
    <property type="nucleotide sequence ID" value="NZ_JAKFHA010000008.1"/>
</dbReference>
<reference evidence="8" key="1">
    <citation type="submission" date="2022-01" db="EMBL/GenBank/DDBJ databases">
        <title>Genome-Based Taxonomic Classification of the Phylum Actinobacteria.</title>
        <authorList>
            <person name="Gao Y."/>
        </authorList>
    </citation>
    <scope>NUCLEOTIDE SEQUENCE</scope>
    <source>
        <strain evidence="8">KLBMP 8922</strain>
    </source>
</reference>
<feature type="domain" description="GS catalytic" evidence="7">
    <location>
        <begin position="119"/>
        <end position="445"/>
    </location>
</feature>
<keyword evidence="9" id="KW-1185">Reference proteome</keyword>
<sequence length="445" mass="48923">MANEPGRNLDECARIAESAGVHTVICLFTDTWGVPRGKHLPIRQFLRGGRFTTAAVALSWNPRSDVQPTPWAEMDSEFKDMAVVADLDTFRIAGWTEGTAVVVCDTVDLETGEPTAMDARAMLKRTLREYAELGMTVNQAPELEFHLFGADWKPISDKSLCYSVDRADELDTVLGAIRGALLRTGIDCEASNVEYGPSQIEINLRYAAGITSIDETVLFRLITRAVARRHGYHATFMVKPINGGAGSGMHIHQSLVDTQGRNVFAVPDSPGHALPSKAMQGYVAGLLRRQLDLQVLAMPTVTAYRRAEDYSFSPTQVCWGMDNRLVGVRCLTPDEPGTRVEVRWGAADANPYLLAHGYLQAGLEGMRDNAPLQPVSTGDPHADTALPRLAPSLDKAVEAFHGSEFARRAYGDMFVDTFTVMQRNELAAFGAHITDWEFARYADIF</sequence>
<comment type="cofactor">
    <cofactor evidence="1">
        <name>Mg(2+)</name>
        <dbReference type="ChEBI" id="CHEBI:18420"/>
    </cofactor>
</comment>
<dbReference type="AlphaFoldDB" id="A0AA41PZW1"/>
<evidence type="ECO:0000256" key="4">
    <source>
        <dbReference type="ARBA" id="ARBA00022842"/>
    </source>
</evidence>
<proteinExistence type="inferred from homology"/>
<dbReference type="PANTHER" id="PTHR43785:SF12">
    <property type="entry name" value="TYPE-1 GLUTAMINE SYNTHETASE 2"/>
    <property type="match status" value="1"/>
</dbReference>
<dbReference type="Pfam" id="PF00120">
    <property type="entry name" value="Gln-synt_C"/>
    <property type="match status" value="1"/>
</dbReference>
<dbReference type="SMART" id="SM01230">
    <property type="entry name" value="Gln-synt_C"/>
    <property type="match status" value="1"/>
</dbReference>
<dbReference type="InterPro" id="IPR027303">
    <property type="entry name" value="Gln_synth_gly_rich_site"/>
</dbReference>
<keyword evidence="4" id="KW-0460">Magnesium</keyword>
<dbReference type="Proteomes" id="UP001165378">
    <property type="component" value="Unassembled WGS sequence"/>
</dbReference>
<evidence type="ECO:0000256" key="1">
    <source>
        <dbReference type="ARBA" id="ARBA00001946"/>
    </source>
</evidence>
<evidence type="ECO:0000313" key="9">
    <source>
        <dbReference type="Proteomes" id="UP001165378"/>
    </source>
</evidence>
<dbReference type="EMBL" id="JAKFHA010000008">
    <property type="protein sequence ID" value="MCF2528731.1"/>
    <property type="molecule type" value="Genomic_DNA"/>
</dbReference>
<protein>
    <submittedName>
        <fullName evidence="8">Glutamine synthetase family protein</fullName>
    </submittedName>
</protein>
<evidence type="ECO:0000313" key="8">
    <source>
        <dbReference type="EMBL" id="MCF2528731.1"/>
    </source>
</evidence>
<dbReference type="SUPFAM" id="SSF54368">
    <property type="entry name" value="Glutamine synthetase, N-terminal domain"/>
    <property type="match status" value="1"/>
</dbReference>
<evidence type="ECO:0000259" key="7">
    <source>
        <dbReference type="PROSITE" id="PS51987"/>
    </source>
</evidence>
<gene>
    <name evidence="8" type="ORF">LZ495_16130</name>
</gene>
<dbReference type="PROSITE" id="PS00181">
    <property type="entry name" value="GLNA_ATP"/>
    <property type="match status" value="1"/>
</dbReference>
<dbReference type="InterPro" id="IPR036651">
    <property type="entry name" value="Gln_synt_N_sf"/>
</dbReference>
<comment type="caution">
    <text evidence="8">The sequence shown here is derived from an EMBL/GenBank/DDBJ whole genome shotgun (WGS) entry which is preliminary data.</text>
</comment>
<accession>A0AA41PZW1</accession>
<dbReference type="InterPro" id="IPR008146">
    <property type="entry name" value="Gln_synth_cat_dom"/>
</dbReference>
<dbReference type="InterPro" id="IPR014746">
    <property type="entry name" value="Gln_synth/guanido_kin_cat_dom"/>
</dbReference>
<dbReference type="PROSITE" id="PS51987">
    <property type="entry name" value="GS_CATALYTIC"/>
    <property type="match status" value="1"/>
</dbReference>
<dbReference type="GO" id="GO:0006542">
    <property type="term" value="P:glutamine biosynthetic process"/>
    <property type="evidence" value="ECO:0007669"/>
    <property type="project" value="InterPro"/>
</dbReference>
<dbReference type="SUPFAM" id="SSF55931">
    <property type="entry name" value="Glutamine synthetase/guanido kinase"/>
    <property type="match status" value="1"/>
</dbReference>
<evidence type="ECO:0000256" key="5">
    <source>
        <dbReference type="PROSITE-ProRule" id="PRU01331"/>
    </source>
</evidence>
<evidence type="ECO:0000256" key="3">
    <source>
        <dbReference type="ARBA" id="ARBA00022598"/>
    </source>
</evidence>
<organism evidence="8 9">
    <name type="scientific">Yinghuangia soli</name>
    <dbReference type="NCBI Taxonomy" id="2908204"/>
    <lineage>
        <taxon>Bacteria</taxon>
        <taxon>Bacillati</taxon>
        <taxon>Actinomycetota</taxon>
        <taxon>Actinomycetes</taxon>
        <taxon>Kitasatosporales</taxon>
        <taxon>Streptomycetaceae</taxon>
        <taxon>Yinghuangia</taxon>
    </lineage>
</organism>
<name>A0AA41PZW1_9ACTN</name>
<dbReference type="GO" id="GO:0004356">
    <property type="term" value="F:glutamine synthetase activity"/>
    <property type="evidence" value="ECO:0007669"/>
    <property type="project" value="InterPro"/>
</dbReference>